<reference evidence="2" key="2">
    <citation type="submission" date="2020-09" db="EMBL/GenBank/DDBJ databases">
        <authorList>
            <person name="Sun Q."/>
            <person name="Ohkuma M."/>
        </authorList>
    </citation>
    <scope>NUCLEOTIDE SEQUENCE</scope>
    <source>
        <strain evidence="2">JCM 13064</strain>
    </source>
</reference>
<organism evidence="2 3">
    <name type="scientific">Sphaerisporangium melleum</name>
    <dbReference type="NCBI Taxonomy" id="321316"/>
    <lineage>
        <taxon>Bacteria</taxon>
        <taxon>Bacillati</taxon>
        <taxon>Actinomycetota</taxon>
        <taxon>Actinomycetes</taxon>
        <taxon>Streptosporangiales</taxon>
        <taxon>Streptosporangiaceae</taxon>
        <taxon>Sphaerisporangium</taxon>
    </lineage>
</organism>
<dbReference type="InterPro" id="IPR013096">
    <property type="entry name" value="Cupin_2"/>
</dbReference>
<dbReference type="RefSeq" id="WP_189161979.1">
    <property type="nucleotide sequence ID" value="NZ_BMNT01000005.1"/>
</dbReference>
<accession>A0A917VG03</accession>
<gene>
    <name evidence="2" type="ORF">GCM10007964_12620</name>
</gene>
<dbReference type="EMBL" id="BMNT01000005">
    <property type="protein sequence ID" value="GGK71269.1"/>
    <property type="molecule type" value="Genomic_DNA"/>
</dbReference>
<dbReference type="Gene3D" id="2.60.120.10">
    <property type="entry name" value="Jelly Rolls"/>
    <property type="match status" value="1"/>
</dbReference>
<name>A0A917VG03_9ACTN</name>
<evidence type="ECO:0000313" key="2">
    <source>
        <dbReference type="EMBL" id="GGK71269.1"/>
    </source>
</evidence>
<evidence type="ECO:0000313" key="3">
    <source>
        <dbReference type="Proteomes" id="UP000645217"/>
    </source>
</evidence>
<dbReference type="AlphaFoldDB" id="A0A917VG03"/>
<dbReference type="Pfam" id="PF07883">
    <property type="entry name" value="Cupin_2"/>
    <property type="match status" value="1"/>
</dbReference>
<keyword evidence="3" id="KW-1185">Reference proteome</keyword>
<dbReference type="InterPro" id="IPR011051">
    <property type="entry name" value="RmlC_Cupin_sf"/>
</dbReference>
<reference evidence="2" key="1">
    <citation type="journal article" date="2014" name="Int. J. Syst. Evol. Microbiol.">
        <title>Complete genome sequence of Corynebacterium casei LMG S-19264T (=DSM 44701T), isolated from a smear-ripened cheese.</title>
        <authorList>
            <consortium name="US DOE Joint Genome Institute (JGI-PGF)"/>
            <person name="Walter F."/>
            <person name="Albersmeier A."/>
            <person name="Kalinowski J."/>
            <person name="Ruckert C."/>
        </authorList>
    </citation>
    <scope>NUCLEOTIDE SEQUENCE</scope>
    <source>
        <strain evidence="2">JCM 13064</strain>
    </source>
</reference>
<feature type="domain" description="Cupin type-2" evidence="1">
    <location>
        <begin position="37"/>
        <end position="91"/>
    </location>
</feature>
<dbReference type="Proteomes" id="UP000645217">
    <property type="component" value="Unassembled WGS sequence"/>
</dbReference>
<proteinExistence type="predicted"/>
<evidence type="ECO:0000259" key="1">
    <source>
        <dbReference type="Pfam" id="PF07883"/>
    </source>
</evidence>
<sequence>MTIIRRDESRRTETPNAVMTTFASPTQGGTGLSLWKVDMLPGRSGPAHAFDAEQVWTLLSGGATVELGARKFTMGPGDTVVMAADVRRQVTSDPELGMTAIVAAPAGARAYPSDGPLEVAAACALPDGDKLAPAWVV</sequence>
<protein>
    <recommendedName>
        <fullName evidence="1">Cupin type-2 domain-containing protein</fullName>
    </recommendedName>
</protein>
<dbReference type="InterPro" id="IPR014710">
    <property type="entry name" value="RmlC-like_jellyroll"/>
</dbReference>
<comment type="caution">
    <text evidence="2">The sequence shown here is derived from an EMBL/GenBank/DDBJ whole genome shotgun (WGS) entry which is preliminary data.</text>
</comment>
<dbReference type="SUPFAM" id="SSF51182">
    <property type="entry name" value="RmlC-like cupins"/>
    <property type="match status" value="1"/>
</dbReference>